<gene>
    <name evidence="1" type="ORF">TEQG_03860</name>
</gene>
<name>F2PT00_TRIEC</name>
<proteinExistence type="predicted"/>
<accession>F2PT00</accession>
<protein>
    <submittedName>
        <fullName evidence="1">Uncharacterized protein</fullName>
    </submittedName>
</protein>
<dbReference type="HOGENOM" id="CLU_1856718_0_0_1"/>
<reference evidence="2" key="1">
    <citation type="journal article" date="2012" name="MBio">
        <title>Comparative genome analysis of Trichophyton rubrum and related dermatophytes reveals candidate genes involved in infection.</title>
        <authorList>
            <person name="Martinez D.A."/>
            <person name="Oliver B.G."/>
            <person name="Graeser Y."/>
            <person name="Goldberg J.M."/>
            <person name="Li W."/>
            <person name="Martinez-Rossi N.M."/>
            <person name="Monod M."/>
            <person name="Shelest E."/>
            <person name="Barton R.C."/>
            <person name="Birch E."/>
            <person name="Brakhage A.A."/>
            <person name="Chen Z."/>
            <person name="Gurr S.J."/>
            <person name="Heiman D."/>
            <person name="Heitman J."/>
            <person name="Kosti I."/>
            <person name="Rossi A."/>
            <person name="Saif S."/>
            <person name="Samalova M."/>
            <person name="Saunders C.W."/>
            <person name="Shea T."/>
            <person name="Summerbell R.C."/>
            <person name="Xu J."/>
            <person name="Young S."/>
            <person name="Zeng Q."/>
            <person name="Birren B.W."/>
            <person name="Cuomo C.A."/>
            <person name="White T.C."/>
        </authorList>
    </citation>
    <scope>NUCLEOTIDE SEQUENCE [LARGE SCALE GENOMIC DNA]</scope>
    <source>
        <strain evidence="2">ATCC MYA-4606 / CBS 127.97</strain>
    </source>
</reference>
<sequence length="138" mass="14968">MAPKQQSDKGKQPAPVPLVRLCQAERLADYQMSLLRNISPSAIQQYIAQALEGTKKPTNGCGSIRLVQGSLQTTIASTRDSAGGWSDECPVESHIREVEECNYVDGASHHNCVWAFGRAVKHMAVLHVAAGDLTLLLE</sequence>
<keyword evidence="2" id="KW-1185">Reference proteome</keyword>
<dbReference type="Proteomes" id="UP000009169">
    <property type="component" value="Unassembled WGS sequence"/>
</dbReference>
<dbReference type="VEuPathDB" id="FungiDB:TEQG_03860"/>
<evidence type="ECO:0000313" key="1">
    <source>
        <dbReference type="EMBL" id="EGE05018.1"/>
    </source>
</evidence>
<dbReference type="AlphaFoldDB" id="F2PT00"/>
<dbReference type="EMBL" id="DS995736">
    <property type="protein sequence ID" value="EGE05018.1"/>
    <property type="molecule type" value="Genomic_DNA"/>
</dbReference>
<evidence type="ECO:0000313" key="2">
    <source>
        <dbReference type="Proteomes" id="UP000009169"/>
    </source>
</evidence>
<organism evidence="1 2">
    <name type="scientific">Trichophyton equinum (strain ATCC MYA-4606 / CBS 127.97)</name>
    <name type="common">Horse ringworm fungus</name>
    <dbReference type="NCBI Taxonomy" id="559882"/>
    <lineage>
        <taxon>Eukaryota</taxon>
        <taxon>Fungi</taxon>
        <taxon>Dikarya</taxon>
        <taxon>Ascomycota</taxon>
        <taxon>Pezizomycotina</taxon>
        <taxon>Eurotiomycetes</taxon>
        <taxon>Eurotiomycetidae</taxon>
        <taxon>Onygenales</taxon>
        <taxon>Arthrodermataceae</taxon>
        <taxon>Trichophyton</taxon>
    </lineage>
</organism>